<organism evidence="1 2">
    <name type="scientific">Candidatus Liptonbacteria bacterium RIFCSPHIGHO2_01_FULL_57_28</name>
    <dbReference type="NCBI Taxonomy" id="1798647"/>
    <lineage>
        <taxon>Bacteria</taxon>
        <taxon>Candidatus Liptoniibacteriota</taxon>
    </lineage>
</organism>
<reference evidence="1 2" key="1">
    <citation type="journal article" date="2016" name="Nat. Commun.">
        <title>Thousands of microbial genomes shed light on interconnected biogeochemical processes in an aquifer system.</title>
        <authorList>
            <person name="Anantharaman K."/>
            <person name="Brown C.T."/>
            <person name="Hug L.A."/>
            <person name="Sharon I."/>
            <person name="Castelle C.J."/>
            <person name="Probst A.J."/>
            <person name="Thomas B.C."/>
            <person name="Singh A."/>
            <person name="Wilkins M.J."/>
            <person name="Karaoz U."/>
            <person name="Brodie E.L."/>
            <person name="Williams K.H."/>
            <person name="Hubbard S.S."/>
            <person name="Banfield J.F."/>
        </authorList>
    </citation>
    <scope>NUCLEOTIDE SEQUENCE [LARGE SCALE GENOMIC DNA]</scope>
</reference>
<dbReference type="SUPFAM" id="SSF52317">
    <property type="entry name" value="Class I glutamine amidotransferase-like"/>
    <property type="match status" value="1"/>
</dbReference>
<dbReference type="GO" id="GO:0005829">
    <property type="term" value="C:cytosol"/>
    <property type="evidence" value="ECO:0007669"/>
    <property type="project" value="TreeGrafter"/>
</dbReference>
<dbReference type="GO" id="GO:0033969">
    <property type="term" value="F:gamma-glutamyl-gamma-aminobutyrate hydrolase activity"/>
    <property type="evidence" value="ECO:0007669"/>
    <property type="project" value="TreeGrafter"/>
</dbReference>
<dbReference type="Gene3D" id="3.40.50.880">
    <property type="match status" value="1"/>
</dbReference>
<accession>A0A1G2CBQ1</accession>
<dbReference type="GO" id="GO:0006598">
    <property type="term" value="P:polyamine catabolic process"/>
    <property type="evidence" value="ECO:0007669"/>
    <property type="project" value="TreeGrafter"/>
</dbReference>
<evidence type="ECO:0000313" key="1">
    <source>
        <dbReference type="EMBL" id="OGY98601.1"/>
    </source>
</evidence>
<sequence length="249" mass="26791">MLKIAVPLASMRTPEGARIAVEFSRETYPIKMVAFGLTPIFLSAHLSKKAVDELYAECRGVLLMGGGDVDPARYGVQNHPKNRLESPLRDELELTLAQRALADKKPLLGICRGAQVLNVAVGGTLIQHLPDVVSGEKHGVTEGGTYDELLSPANGHDIILKAGTRARQMIGKDKIHVNSAHHQAVDKLGRGLLAAGTSPAGVIEVLEHEDANYFCFGLQSHPECCGIGENDVHELDVFFGGFARAVQRS</sequence>
<dbReference type="PANTHER" id="PTHR43235:SF1">
    <property type="entry name" value="GLUTAMINE AMIDOTRANSFERASE PB2B2.05-RELATED"/>
    <property type="match status" value="1"/>
</dbReference>
<dbReference type="InterPro" id="IPR029062">
    <property type="entry name" value="Class_I_gatase-like"/>
</dbReference>
<name>A0A1G2CBQ1_9BACT</name>
<dbReference type="AlphaFoldDB" id="A0A1G2CBQ1"/>
<dbReference type="PANTHER" id="PTHR43235">
    <property type="entry name" value="GLUTAMINE AMIDOTRANSFERASE PB2B2.05-RELATED"/>
    <property type="match status" value="1"/>
</dbReference>
<dbReference type="STRING" id="1798647.A2855_02000"/>
<dbReference type="Proteomes" id="UP000179059">
    <property type="component" value="Unassembled WGS sequence"/>
</dbReference>
<gene>
    <name evidence="1" type="ORF">A2855_02000</name>
</gene>
<dbReference type="InterPro" id="IPR011697">
    <property type="entry name" value="Peptidase_C26"/>
</dbReference>
<comment type="caution">
    <text evidence="1">The sequence shown here is derived from an EMBL/GenBank/DDBJ whole genome shotgun (WGS) entry which is preliminary data.</text>
</comment>
<dbReference type="EMBL" id="MHKX01000005">
    <property type="protein sequence ID" value="OGY98601.1"/>
    <property type="molecule type" value="Genomic_DNA"/>
</dbReference>
<protein>
    <submittedName>
        <fullName evidence="1">Uncharacterized protein</fullName>
    </submittedName>
</protein>
<dbReference type="Pfam" id="PF07722">
    <property type="entry name" value="Peptidase_C26"/>
    <property type="match status" value="1"/>
</dbReference>
<proteinExistence type="predicted"/>
<dbReference type="InterPro" id="IPR044668">
    <property type="entry name" value="PuuD-like"/>
</dbReference>
<evidence type="ECO:0000313" key="2">
    <source>
        <dbReference type="Proteomes" id="UP000179059"/>
    </source>
</evidence>
<dbReference type="PROSITE" id="PS51273">
    <property type="entry name" value="GATASE_TYPE_1"/>
    <property type="match status" value="1"/>
</dbReference>